<dbReference type="SUPFAM" id="SSF53067">
    <property type="entry name" value="Actin-like ATPase domain"/>
    <property type="match status" value="2"/>
</dbReference>
<comment type="similarity">
    <text evidence="1">Belongs to the heat shock protein 70 family.</text>
</comment>
<dbReference type="FunFam" id="3.90.640.10:FF:000003">
    <property type="entry name" value="Molecular chaperone DnaK"/>
    <property type="match status" value="1"/>
</dbReference>
<evidence type="ECO:0000256" key="1">
    <source>
        <dbReference type="ARBA" id="ARBA00007381"/>
    </source>
</evidence>
<comment type="caution">
    <text evidence="4">The sequence shown here is derived from an EMBL/GenBank/DDBJ whole genome shotgun (WGS) entry which is preliminary data.</text>
</comment>
<keyword evidence="2" id="KW-0547">Nucleotide-binding</keyword>
<reference evidence="4" key="1">
    <citation type="journal article" date="2023" name="G3 (Bethesda)">
        <title>Whole genome assemblies of Zophobas morio and Tenebrio molitor.</title>
        <authorList>
            <person name="Kaur S."/>
            <person name="Stinson S.A."/>
            <person name="diCenzo G.C."/>
        </authorList>
    </citation>
    <scope>NUCLEOTIDE SEQUENCE</scope>
    <source>
        <strain evidence="4">QUZm001</strain>
    </source>
</reference>
<dbReference type="Gene3D" id="3.30.420.40">
    <property type="match status" value="2"/>
</dbReference>
<evidence type="ECO:0000313" key="4">
    <source>
        <dbReference type="EMBL" id="KAJ3646233.1"/>
    </source>
</evidence>
<dbReference type="PRINTS" id="PR00301">
    <property type="entry name" value="HEATSHOCK70"/>
</dbReference>
<gene>
    <name evidence="4" type="ORF">Zmor_023828</name>
</gene>
<dbReference type="InterPro" id="IPR013126">
    <property type="entry name" value="Hsp_70_fam"/>
</dbReference>
<dbReference type="Pfam" id="PF00012">
    <property type="entry name" value="HSP70"/>
    <property type="match status" value="1"/>
</dbReference>
<evidence type="ECO:0000256" key="2">
    <source>
        <dbReference type="ARBA" id="ARBA00022741"/>
    </source>
</evidence>
<dbReference type="GO" id="GO:0005524">
    <property type="term" value="F:ATP binding"/>
    <property type="evidence" value="ECO:0007669"/>
    <property type="project" value="UniProtKB-KW"/>
</dbReference>
<keyword evidence="3" id="KW-0067">ATP-binding</keyword>
<keyword evidence="5" id="KW-1185">Reference proteome</keyword>
<accession>A0AA38HZ29</accession>
<name>A0AA38HZ29_9CUCU</name>
<evidence type="ECO:0000313" key="5">
    <source>
        <dbReference type="Proteomes" id="UP001168821"/>
    </source>
</evidence>
<dbReference type="AlphaFoldDB" id="A0AA38HZ29"/>
<dbReference type="GO" id="GO:0140662">
    <property type="term" value="F:ATP-dependent protein folding chaperone"/>
    <property type="evidence" value="ECO:0007669"/>
    <property type="project" value="InterPro"/>
</dbReference>
<proteinExistence type="inferred from homology"/>
<sequence>MDDLVIGIDLGTTNSCVSVYTKGRTRILENERGGKVTASFIYFQPQGGIVFGEHAKTISVHKPENGVYEVKRLVGRKFDDTYIQKTLDYFPFVISSGVSNVPIISFKQNDRKIEKTPQELCTIILQGLKKYAEEKLNRRVNKVVITVPAYFNVTQREVTLAAAKDAGFTVFKLLNEPTAAALAYYFENDITENHISLVYDLGGGTYDVAVLQKKFDTIEVLCVGGGTQLGGHDLDNCILDYILEVLRKDYRHKAKTDADDKRRLRIKCEEAKKELSSATEAVITINGMIPKHPRIIITLTRDRFEEKASKLFKKTVDILDNCLVNSKISKQSIQEIILCGGSTRIPKIQEMISEYFGGKQLNKFVNPDECVAEGAALQAAMLSTRNG</sequence>
<dbReference type="EMBL" id="JALNTZ010000007">
    <property type="protein sequence ID" value="KAJ3646233.1"/>
    <property type="molecule type" value="Genomic_DNA"/>
</dbReference>
<dbReference type="PANTHER" id="PTHR19375">
    <property type="entry name" value="HEAT SHOCK PROTEIN 70KDA"/>
    <property type="match status" value="1"/>
</dbReference>
<dbReference type="PROSITE" id="PS00297">
    <property type="entry name" value="HSP70_1"/>
    <property type="match status" value="1"/>
</dbReference>
<dbReference type="Proteomes" id="UP001168821">
    <property type="component" value="Unassembled WGS sequence"/>
</dbReference>
<dbReference type="InterPro" id="IPR018181">
    <property type="entry name" value="Heat_shock_70_CS"/>
</dbReference>
<evidence type="ECO:0000256" key="3">
    <source>
        <dbReference type="ARBA" id="ARBA00022840"/>
    </source>
</evidence>
<evidence type="ECO:0008006" key="6">
    <source>
        <dbReference type="Google" id="ProtNLM"/>
    </source>
</evidence>
<dbReference type="PROSITE" id="PS01036">
    <property type="entry name" value="HSP70_3"/>
    <property type="match status" value="1"/>
</dbReference>
<dbReference type="Gene3D" id="3.90.640.10">
    <property type="entry name" value="Actin, Chain A, domain 4"/>
    <property type="match status" value="1"/>
</dbReference>
<organism evidence="4 5">
    <name type="scientific">Zophobas morio</name>
    <dbReference type="NCBI Taxonomy" id="2755281"/>
    <lineage>
        <taxon>Eukaryota</taxon>
        <taxon>Metazoa</taxon>
        <taxon>Ecdysozoa</taxon>
        <taxon>Arthropoda</taxon>
        <taxon>Hexapoda</taxon>
        <taxon>Insecta</taxon>
        <taxon>Pterygota</taxon>
        <taxon>Neoptera</taxon>
        <taxon>Endopterygota</taxon>
        <taxon>Coleoptera</taxon>
        <taxon>Polyphaga</taxon>
        <taxon>Cucujiformia</taxon>
        <taxon>Tenebrionidae</taxon>
        <taxon>Zophobas</taxon>
    </lineage>
</organism>
<protein>
    <recommendedName>
        <fullName evidence="6">Heat shock protein 70</fullName>
    </recommendedName>
</protein>
<dbReference type="CDD" id="cd24028">
    <property type="entry name" value="ASKHA_NBD_HSP70_HSPA1-like"/>
    <property type="match status" value="1"/>
</dbReference>
<dbReference type="InterPro" id="IPR043129">
    <property type="entry name" value="ATPase_NBD"/>
</dbReference>